<keyword evidence="3" id="KW-0813">Transport</keyword>
<dbReference type="PROSITE" id="PS50850">
    <property type="entry name" value="MFS"/>
    <property type="match status" value="1"/>
</dbReference>
<evidence type="ECO:0000256" key="4">
    <source>
        <dbReference type="ARBA" id="ARBA00022692"/>
    </source>
</evidence>
<dbReference type="PANTHER" id="PTHR48022">
    <property type="entry name" value="PLASTIDIC GLUCOSE TRANSPORTER 4"/>
    <property type="match status" value="1"/>
</dbReference>
<dbReference type="OrthoDB" id="6612291at2759"/>
<dbReference type="EMBL" id="ML995859">
    <property type="protein sequence ID" value="KAF2767235.1"/>
    <property type="molecule type" value="Genomic_DNA"/>
</dbReference>
<feature type="transmembrane region" description="Helical" evidence="8">
    <location>
        <begin position="316"/>
        <end position="339"/>
    </location>
</feature>
<dbReference type="GO" id="GO:0016020">
    <property type="term" value="C:membrane"/>
    <property type="evidence" value="ECO:0007669"/>
    <property type="project" value="UniProtKB-SubCell"/>
</dbReference>
<dbReference type="Proteomes" id="UP000799436">
    <property type="component" value="Unassembled WGS sequence"/>
</dbReference>
<feature type="domain" description="Major facilitator superfamily (MFS) profile" evidence="9">
    <location>
        <begin position="23"/>
        <end position="438"/>
    </location>
</feature>
<keyword evidence="4 8" id="KW-0812">Transmembrane</keyword>
<dbReference type="InterPro" id="IPR005829">
    <property type="entry name" value="Sugar_transporter_CS"/>
</dbReference>
<evidence type="ECO:0000259" key="9">
    <source>
        <dbReference type="PROSITE" id="PS50850"/>
    </source>
</evidence>
<feature type="transmembrane region" description="Helical" evidence="8">
    <location>
        <begin position="290"/>
        <end position="309"/>
    </location>
</feature>
<evidence type="ECO:0000256" key="1">
    <source>
        <dbReference type="ARBA" id="ARBA00004141"/>
    </source>
</evidence>
<feature type="compositionally biased region" description="Basic and acidic residues" evidence="7">
    <location>
        <begin position="513"/>
        <end position="524"/>
    </location>
</feature>
<keyword evidence="5 8" id="KW-1133">Transmembrane helix</keyword>
<dbReference type="InterPro" id="IPR020846">
    <property type="entry name" value="MFS_dom"/>
</dbReference>
<feature type="transmembrane region" description="Helical" evidence="8">
    <location>
        <begin position="416"/>
        <end position="434"/>
    </location>
</feature>
<feature type="transmembrane region" description="Helical" evidence="8">
    <location>
        <begin position="385"/>
        <end position="404"/>
    </location>
</feature>
<evidence type="ECO:0000313" key="10">
    <source>
        <dbReference type="EMBL" id="KAF2767235.1"/>
    </source>
</evidence>
<dbReference type="Pfam" id="PF00083">
    <property type="entry name" value="Sugar_tr"/>
    <property type="match status" value="2"/>
</dbReference>
<comment type="similarity">
    <text evidence="2">Belongs to the major facilitator superfamily. Sugar transporter (TC 2.A.1.1) family.</text>
</comment>
<evidence type="ECO:0000256" key="7">
    <source>
        <dbReference type="SAM" id="MobiDB-lite"/>
    </source>
</evidence>
<sequence length="524" mass="57941">MLGFTHRGLLGGRVNGKALEIGVCATASSGFFLLGYDQGVMSGIITEPIFLDTFPQMNSKNKEDAIQALVVAIYEVGCLFGALAMVAYGDKIGRRRAVLLGASIMIIGAILQTSSYGLAQLIVGRIVTGIGNGMNTRGIVVSYWLNYGFWFITSHGSLQWRFPIGFQMLFGLLLIFGVLLYPESPRWLLKHGKEEDAAEIMGWLHECSPEDPQVRSDIDEINELNAATQGQKLTWGEFFGNKDRNMNLWRASAACGSQAMQQISGINLVTYYATVFEDSLGFDGTLSRFMTAWLGTEYFLSACLALFIVDRLGRRFLMMSCAAGMAGCLLSIGACLSFANKSNKGPAYAATVFIFVYDSFFAIGWLGVTWLYPAEVTPIRTRAEAAGFATATNWIFNYLVVQLAPIMINTISWKTYFVFFCFNIAFVPIVYFFLPETNGYKLETLDAIFAQAHDKGENPVFTEKRVRKDGGKLQAIEASLQDESNNTEKPDDMKNGVEGVEDRSEGSNNGHSHPFDEEKHIDEL</sequence>
<feature type="transmembrane region" description="Helical" evidence="8">
    <location>
        <begin position="134"/>
        <end position="152"/>
    </location>
</feature>
<gene>
    <name evidence="10" type="ORF">EJ03DRAFT_376344</name>
</gene>
<evidence type="ECO:0000256" key="6">
    <source>
        <dbReference type="ARBA" id="ARBA00023136"/>
    </source>
</evidence>
<protein>
    <submittedName>
        <fullName evidence="10">General substrate transporter</fullName>
    </submittedName>
</protein>
<dbReference type="PROSITE" id="PS00216">
    <property type="entry name" value="SUGAR_TRANSPORT_1"/>
    <property type="match status" value="1"/>
</dbReference>
<dbReference type="PANTHER" id="PTHR48022:SF68">
    <property type="entry name" value="MAJOR FACILITATOR SUPERFAMILY (MFS) PROFILE DOMAIN-CONTAINING PROTEIN-RELATED"/>
    <property type="match status" value="1"/>
</dbReference>
<dbReference type="Gene3D" id="1.20.1250.20">
    <property type="entry name" value="MFS general substrate transporter like domains"/>
    <property type="match status" value="1"/>
</dbReference>
<reference evidence="10" key="1">
    <citation type="journal article" date="2020" name="Stud. Mycol.">
        <title>101 Dothideomycetes genomes: a test case for predicting lifestyles and emergence of pathogens.</title>
        <authorList>
            <person name="Haridas S."/>
            <person name="Albert R."/>
            <person name="Binder M."/>
            <person name="Bloem J."/>
            <person name="Labutti K."/>
            <person name="Salamov A."/>
            <person name="Andreopoulos B."/>
            <person name="Baker S."/>
            <person name="Barry K."/>
            <person name="Bills G."/>
            <person name="Bluhm B."/>
            <person name="Cannon C."/>
            <person name="Castanera R."/>
            <person name="Culley D."/>
            <person name="Daum C."/>
            <person name="Ezra D."/>
            <person name="Gonzalez J."/>
            <person name="Henrissat B."/>
            <person name="Kuo A."/>
            <person name="Liang C."/>
            <person name="Lipzen A."/>
            <person name="Lutzoni F."/>
            <person name="Magnuson J."/>
            <person name="Mondo S."/>
            <person name="Nolan M."/>
            <person name="Ohm R."/>
            <person name="Pangilinan J."/>
            <person name="Park H.-J."/>
            <person name="Ramirez L."/>
            <person name="Alfaro M."/>
            <person name="Sun H."/>
            <person name="Tritt A."/>
            <person name="Yoshinaga Y."/>
            <person name="Zwiers L.-H."/>
            <person name="Turgeon B."/>
            <person name="Goodwin S."/>
            <person name="Spatafora J."/>
            <person name="Crous P."/>
            <person name="Grigoriev I."/>
        </authorList>
    </citation>
    <scope>NUCLEOTIDE SEQUENCE</scope>
    <source>
        <strain evidence="10">CBS 116005</strain>
    </source>
</reference>
<organism evidence="10 11">
    <name type="scientific">Teratosphaeria nubilosa</name>
    <dbReference type="NCBI Taxonomy" id="161662"/>
    <lineage>
        <taxon>Eukaryota</taxon>
        <taxon>Fungi</taxon>
        <taxon>Dikarya</taxon>
        <taxon>Ascomycota</taxon>
        <taxon>Pezizomycotina</taxon>
        <taxon>Dothideomycetes</taxon>
        <taxon>Dothideomycetidae</taxon>
        <taxon>Mycosphaerellales</taxon>
        <taxon>Teratosphaeriaceae</taxon>
        <taxon>Teratosphaeria</taxon>
    </lineage>
</organism>
<dbReference type="InterPro" id="IPR005828">
    <property type="entry name" value="MFS_sugar_transport-like"/>
</dbReference>
<dbReference type="InterPro" id="IPR003663">
    <property type="entry name" value="Sugar/inositol_transpt"/>
</dbReference>
<evidence type="ECO:0000256" key="2">
    <source>
        <dbReference type="ARBA" id="ARBA00010992"/>
    </source>
</evidence>
<feature type="region of interest" description="Disordered" evidence="7">
    <location>
        <begin position="476"/>
        <end position="524"/>
    </location>
</feature>
<proteinExistence type="inferred from homology"/>
<dbReference type="PRINTS" id="PR00171">
    <property type="entry name" value="SUGRTRNSPORT"/>
</dbReference>
<feature type="transmembrane region" description="Helical" evidence="8">
    <location>
        <begin position="345"/>
        <end position="373"/>
    </location>
</feature>
<dbReference type="InterPro" id="IPR036259">
    <property type="entry name" value="MFS_trans_sf"/>
</dbReference>
<evidence type="ECO:0000256" key="3">
    <source>
        <dbReference type="ARBA" id="ARBA00022448"/>
    </source>
</evidence>
<keyword evidence="11" id="KW-1185">Reference proteome</keyword>
<dbReference type="AlphaFoldDB" id="A0A6G1L328"/>
<dbReference type="GO" id="GO:0005351">
    <property type="term" value="F:carbohydrate:proton symporter activity"/>
    <property type="evidence" value="ECO:0007669"/>
    <property type="project" value="TreeGrafter"/>
</dbReference>
<comment type="subcellular location">
    <subcellularLocation>
        <location evidence="1">Membrane</location>
        <topology evidence="1">Multi-pass membrane protein</topology>
    </subcellularLocation>
</comment>
<feature type="compositionally biased region" description="Basic and acidic residues" evidence="7">
    <location>
        <begin position="486"/>
        <end position="505"/>
    </location>
</feature>
<feature type="transmembrane region" description="Helical" evidence="8">
    <location>
        <begin position="164"/>
        <end position="181"/>
    </location>
</feature>
<name>A0A6G1L328_9PEZI</name>
<dbReference type="SUPFAM" id="SSF103473">
    <property type="entry name" value="MFS general substrate transporter"/>
    <property type="match status" value="1"/>
</dbReference>
<feature type="transmembrane region" description="Helical" evidence="8">
    <location>
        <begin position="65"/>
        <end position="86"/>
    </location>
</feature>
<evidence type="ECO:0000313" key="11">
    <source>
        <dbReference type="Proteomes" id="UP000799436"/>
    </source>
</evidence>
<accession>A0A6G1L328</accession>
<dbReference type="InterPro" id="IPR050360">
    <property type="entry name" value="MFS_Sugar_Transporters"/>
</dbReference>
<evidence type="ECO:0000256" key="8">
    <source>
        <dbReference type="SAM" id="Phobius"/>
    </source>
</evidence>
<feature type="transmembrane region" description="Helical" evidence="8">
    <location>
        <begin position="98"/>
        <end position="122"/>
    </location>
</feature>
<evidence type="ECO:0000256" key="5">
    <source>
        <dbReference type="ARBA" id="ARBA00022989"/>
    </source>
</evidence>
<keyword evidence="6 8" id="KW-0472">Membrane</keyword>